<keyword evidence="2" id="KW-1185">Reference proteome</keyword>
<evidence type="ECO:0000313" key="2">
    <source>
        <dbReference type="Proteomes" id="UP000800094"/>
    </source>
</evidence>
<dbReference type="RefSeq" id="XP_033681539.1">
    <property type="nucleotide sequence ID" value="XM_033829425.1"/>
</dbReference>
<evidence type="ECO:0000313" key="1">
    <source>
        <dbReference type="EMBL" id="KAF2246535.1"/>
    </source>
</evidence>
<dbReference type="OrthoDB" id="3503208at2759"/>
<name>A0A6A6I7L3_9PLEO</name>
<protein>
    <submittedName>
        <fullName evidence="1">DUF899-domain-containing protein</fullName>
    </submittedName>
</protein>
<proteinExistence type="predicted"/>
<dbReference type="AlphaFoldDB" id="A0A6A6I7L3"/>
<reference evidence="1" key="1">
    <citation type="journal article" date="2020" name="Stud. Mycol.">
        <title>101 Dothideomycetes genomes: a test case for predicting lifestyles and emergence of pathogens.</title>
        <authorList>
            <person name="Haridas S."/>
            <person name="Albert R."/>
            <person name="Binder M."/>
            <person name="Bloem J."/>
            <person name="Labutti K."/>
            <person name="Salamov A."/>
            <person name="Andreopoulos B."/>
            <person name="Baker S."/>
            <person name="Barry K."/>
            <person name="Bills G."/>
            <person name="Bluhm B."/>
            <person name="Cannon C."/>
            <person name="Castanera R."/>
            <person name="Culley D."/>
            <person name="Daum C."/>
            <person name="Ezra D."/>
            <person name="Gonzalez J."/>
            <person name="Henrissat B."/>
            <person name="Kuo A."/>
            <person name="Liang C."/>
            <person name="Lipzen A."/>
            <person name="Lutzoni F."/>
            <person name="Magnuson J."/>
            <person name="Mondo S."/>
            <person name="Nolan M."/>
            <person name="Ohm R."/>
            <person name="Pangilinan J."/>
            <person name="Park H.-J."/>
            <person name="Ramirez L."/>
            <person name="Alfaro M."/>
            <person name="Sun H."/>
            <person name="Tritt A."/>
            <person name="Yoshinaga Y."/>
            <person name="Zwiers L.-H."/>
            <person name="Turgeon B."/>
            <person name="Goodwin S."/>
            <person name="Spatafora J."/>
            <person name="Crous P."/>
            <person name="Grigoriev I."/>
        </authorList>
    </citation>
    <scope>NUCLEOTIDE SEQUENCE</scope>
    <source>
        <strain evidence="1">CBS 122368</strain>
    </source>
</reference>
<dbReference type="EMBL" id="ML987198">
    <property type="protein sequence ID" value="KAF2246535.1"/>
    <property type="molecule type" value="Genomic_DNA"/>
</dbReference>
<organism evidence="1 2">
    <name type="scientific">Trematosphaeria pertusa</name>
    <dbReference type="NCBI Taxonomy" id="390896"/>
    <lineage>
        <taxon>Eukaryota</taxon>
        <taxon>Fungi</taxon>
        <taxon>Dikarya</taxon>
        <taxon>Ascomycota</taxon>
        <taxon>Pezizomycotina</taxon>
        <taxon>Dothideomycetes</taxon>
        <taxon>Pleosporomycetidae</taxon>
        <taxon>Pleosporales</taxon>
        <taxon>Massarineae</taxon>
        <taxon>Trematosphaeriaceae</taxon>
        <taxon>Trematosphaeria</taxon>
    </lineage>
</organism>
<dbReference type="Proteomes" id="UP000800094">
    <property type="component" value="Unassembled WGS sequence"/>
</dbReference>
<dbReference type="InterPro" id="IPR010296">
    <property type="entry name" value="DUF899_thioredox"/>
</dbReference>
<accession>A0A6A6I7L3</accession>
<dbReference type="GeneID" id="54582755"/>
<dbReference type="Pfam" id="PF05988">
    <property type="entry name" value="DUF899"/>
    <property type="match status" value="1"/>
</dbReference>
<gene>
    <name evidence="1" type="ORF">BU26DRAFT_520991</name>
</gene>
<sequence length="255" mass="28452">MTTTLPDPSFLRWPSNSSEQYITARRTLLEAEYALIQQIEAVAQQRRALPPGPVLPTYVFEEGCLNLNSDAPPKQVTLADVAKEEAKKPLVVYHMMMGEQEEKACSGCSMFLDSLNGVATQLSQRINLIVVAKAPLSAIRAYALRRQWHNLRFLSSSSNSFNKDMGMEAPAWMPEMKQAPGFSVFLYEEGGEGEEGKLRFWYQQSPIFGRKGGETGNGPQGDMVVRGMDLLTPVWNILDITPEGRGEKDLEYDGK</sequence>